<feature type="compositionally biased region" description="Polar residues" evidence="1">
    <location>
        <begin position="44"/>
        <end position="54"/>
    </location>
</feature>
<sequence>MAAYPRRASTTVTPAIMSRKRPASSITPTLVSTGEEEAEWHTVSRPSTTQSNSATARKVAIAQIQAKIASGQYTTQEYGRHGAEKILTEEGEDTVGRRCSRCHNIFMHDNQHFRDHVNICAYPDPNGSKRARGQSEGVTTTRRTRKEIATKKLIESLLTNRRFFTASTKEDAFKRVGEEIDMPVEDVKKTWQCLNEFLGADGDRNGSDEREDEASNESDPDRTHVASSSTPTTVKTELTEGAGVRSEFDQAFERFQLPPVETEPNTSEQSPIRPNGVNPSTSGRPNAANKPQNCNLNDATNPESCQSNCTDLHRRLIEAKIAQVETETAMIRQRQIQEMELIRQRMKCELEKHELEMKRLR</sequence>
<evidence type="ECO:0000313" key="3">
    <source>
        <dbReference type="WBParaSite" id="Pan_g3106.t1"/>
    </source>
</evidence>
<reference evidence="2" key="1">
    <citation type="journal article" date="2013" name="Genetics">
        <title>The draft genome and transcriptome of Panagrellus redivivus are shaped by the harsh demands of a free-living lifestyle.</title>
        <authorList>
            <person name="Srinivasan J."/>
            <person name="Dillman A.R."/>
            <person name="Macchietto M.G."/>
            <person name="Heikkinen L."/>
            <person name="Lakso M."/>
            <person name="Fracchia K.M."/>
            <person name="Antoshechkin I."/>
            <person name="Mortazavi A."/>
            <person name="Wong G."/>
            <person name="Sternberg P.W."/>
        </authorList>
    </citation>
    <scope>NUCLEOTIDE SEQUENCE [LARGE SCALE GENOMIC DNA]</scope>
    <source>
        <strain evidence="2">MT8872</strain>
    </source>
</reference>
<evidence type="ECO:0000313" key="2">
    <source>
        <dbReference type="Proteomes" id="UP000492821"/>
    </source>
</evidence>
<feature type="compositionally biased region" description="Polar residues" evidence="1">
    <location>
        <begin position="225"/>
        <end position="236"/>
    </location>
</feature>
<dbReference type="AlphaFoldDB" id="A0A7E4VT63"/>
<name>A0A7E4VT63_PANRE</name>
<feature type="compositionally biased region" description="Polar residues" evidence="1">
    <location>
        <begin position="263"/>
        <end position="302"/>
    </location>
</feature>
<feature type="compositionally biased region" description="Acidic residues" evidence="1">
    <location>
        <begin position="209"/>
        <end position="218"/>
    </location>
</feature>
<proteinExistence type="predicted"/>
<accession>A0A7E4VT63</accession>
<keyword evidence="2" id="KW-1185">Reference proteome</keyword>
<organism evidence="2 3">
    <name type="scientific">Panagrellus redivivus</name>
    <name type="common">Microworm</name>
    <dbReference type="NCBI Taxonomy" id="6233"/>
    <lineage>
        <taxon>Eukaryota</taxon>
        <taxon>Metazoa</taxon>
        <taxon>Ecdysozoa</taxon>
        <taxon>Nematoda</taxon>
        <taxon>Chromadorea</taxon>
        <taxon>Rhabditida</taxon>
        <taxon>Tylenchina</taxon>
        <taxon>Panagrolaimomorpha</taxon>
        <taxon>Panagrolaimoidea</taxon>
        <taxon>Panagrolaimidae</taxon>
        <taxon>Panagrellus</taxon>
    </lineage>
</organism>
<dbReference type="Proteomes" id="UP000492821">
    <property type="component" value="Unassembled WGS sequence"/>
</dbReference>
<feature type="region of interest" description="Disordered" evidence="1">
    <location>
        <begin position="198"/>
        <end position="302"/>
    </location>
</feature>
<dbReference type="WBParaSite" id="Pan_g3106.t1">
    <property type="protein sequence ID" value="Pan_g3106.t1"/>
    <property type="gene ID" value="Pan_g3106"/>
</dbReference>
<evidence type="ECO:0000256" key="1">
    <source>
        <dbReference type="SAM" id="MobiDB-lite"/>
    </source>
</evidence>
<reference evidence="3" key="2">
    <citation type="submission" date="2020-10" db="UniProtKB">
        <authorList>
            <consortium name="WormBaseParasite"/>
        </authorList>
    </citation>
    <scope>IDENTIFICATION</scope>
</reference>
<protein>
    <submittedName>
        <fullName evidence="3">C2H2-type domain-containing protein</fullName>
    </submittedName>
</protein>
<feature type="region of interest" description="Disordered" evidence="1">
    <location>
        <begin position="1"/>
        <end position="54"/>
    </location>
</feature>